<name>A1R9B4_PAEAT</name>
<dbReference type="PANTHER" id="PTHR43806:SF11">
    <property type="entry name" value="CEREVISIN-RELATED"/>
    <property type="match status" value="1"/>
</dbReference>
<feature type="domain" description="SLH" evidence="11">
    <location>
        <begin position="751"/>
        <end position="816"/>
    </location>
</feature>
<evidence type="ECO:0000256" key="5">
    <source>
        <dbReference type="ARBA" id="ARBA00022729"/>
    </source>
</evidence>
<feature type="transmembrane region" description="Helical" evidence="10">
    <location>
        <begin position="12"/>
        <end position="33"/>
    </location>
</feature>
<dbReference type="InterPro" id="IPR001119">
    <property type="entry name" value="SLH_dom"/>
</dbReference>
<dbReference type="PANTHER" id="PTHR43806">
    <property type="entry name" value="PEPTIDASE S8"/>
    <property type="match status" value="1"/>
</dbReference>
<dbReference type="Pfam" id="PF00082">
    <property type="entry name" value="Peptidase_S8"/>
    <property type="match status" value="1"/>
</dbReference>
<dbReference type="Pfam" id="PF00395">
    <property type="entry name" value="SLH"/>
    <property type="match status" value="1"/>
</dbReference>
<feature type="active site" description="Charge relay system" evidence="9">
    <location>
        <position position="242"/>
    </location>
</feature>
<dbReference type="Gene3D" id="2.60.40.2700">
    <property type="match status" value="2"/>
</dbReference>
<dbReference type="EMBL" id="CP000474">
    <property type="protein sequence ID" value="ABM07416.1"/>
    <property type="molecule type" value="Genomic_DNA"/>
</dbReference>
<dbReference type="PROSITE" id="PS00137">
    <property type="entry name" value="SUBTILASE_HIS"/>
    <property type="match status" value="1"/>
</dbReference>
<dbReference type="InterPro" id="IPR034176">
    <property type="entry name" value="Peptidases_S8_13"/>
</dbReference>
<dbReference type="SUPFAM" id="SSF52743">
    <property type="entry name" value="Subtilisin-like"/>
    <property type="match status" value="1"/>
</dbReference>
<evidence type="ECO:0000256" key="9">
    <source>
        <dbReference type="PROSITE-ProRule" id="PRU01240"/>
    </source>
</evidence>
<keyword evidence="10" id="KW-0472">Membrane</keyword>
<protein>
    <submittedName>
        <fullName evidence="12">Serine protease, subtilase family</fullName>
    </submittedName>
</protein>
<evidence type="ECO:0000313" key="12">
    <source>
        <dbReference type="EMBL" id="ABM07416.1"/>
    </source>
</evidence>
<dbReference type="eggNOG" id="COG1404">
    <property type="taxonomic scope" value="Bacteria"/>
</dbReference>
<evidence type="ECO:0000259" key="11">
    <source>
        <dbReference type="PROSITE" id="PS51272"/>
    </source>
</evidence>
<keyword evidence="13" id="KW-1185">Reference proteome</keyword>
<gene>
    <name evidence="12" type="ordered locus">AAur_3126</name>
</gene>
<accession>A1R9B4</accession>
<dbReference type="KEGG" id="aau:AAur_3126"/>
<dbReference type="HOGENOM" id="CLU_335457_0_0_11"/>
<feature type="active site" description="Charge relay system" evidence="9">
    <location>
        <position position="422"/>
    </location>
</feature>
<feature type="active site" description="Charge relay system" evidence="9">
    <location>
        <position position="182"/>
    </location>
</feature>
<dbReference type="GO" id="GO:0006508">
    <property type="term" value="P:proteolysis"/>
    <property type="evidence" value="ECO:0007669"/>
    <property type="project" value="UniProtKB-KW"/>
</dbReference>
<dbReference type="CDD" id="cd07496">
    <property type="entry name" value="Peptidases_S8_13"/>
    <property type="match status" value="1"/>
</dbReference>
<comment type="similarity">
    <text evidence="2 9">Belongs to the peptidase S8 family.</text>
</comment>
<keyword evidence="3" id="KW-0964">Secreted</keyword>
<dbReference type="GO" id="GO:0005576">
    <property type="term" value="C:extracellular region"/>
    <property type="evidence" value="ECO:0007669"/>
    <property type="project" value="UniProtKB-SubCell"/>
</dbReference>
<dbReference type="PRINTS" id="PR00723">
    <property type="entry name" value="SUBTILISIN"/>
</dbReference>
<evidence type="ECO:0000256" key="1">
    <source>
        <dbReference type="ARBA" id="ARBA00004613"/>
    </source>
</evidence>
<keyword evidence="6 9" id="KW-0378">Hydrolase</keyword>
<evidence type="ECO:0000256" key="6">
    <source>
        <dbReference type="ARBA" id="ARBA00022801"/>
    </source>
</evidence>
<dbReference type="InterPro" id="IPR022398">
    <property type="entry name" value="Peptidase_S8_His-AS"/>
</dbReference>
<dbReference type="Gene3D" id="3.40.50.200">
    <property type="entry name" value="Peptidase S8/S53 domain"/>
    <property type="match status" value="1"/>
</dbReference>
<feature type="domain" description="SLH" evidence="11">
    <location>
        <begin position="817"/>
        <end position="883"/>
    </location>
</feature>
<keyword evidence="10" id="KW-0812">Transmembrane</keyword>
<keyword evidence="10" id="KW-1133">Transmembrane helix</keyword>
<comment type="subcellular location">
    <subcellularLocation>
        <location evidence="1">Secreted</location>
    </subcellularLocation>
</comment>
<dbReference type="PROSITE" id="PS51892">
    <property type="entry name" value="SUBTILASE"/>
    <property type="match status" value="1"/>
</dbReference>
<dbReference type="OrthoDB" id="9790784at2"/>
<dbReference type="InterPro" id="IPR000209">
    <property type="entry name" value="Peptidase_S8/S53_dom"/>
</dbReference>
<evidence type="ECO:0000256" key="3">
    <source>
        <dbReference type="ARBA" id="ARBA00022525"/>
    </source>
</evidence>
<evidence type="ECO:0000313" key="13">
    <source>
        <dbReference type="Proteomes" id="UP000000637"/>
    </source>
</evidence>
<evidence type="ECO:0000256" key="2">
    <source>
        <dbReference type="ARBA" id="ARBA00011073"/>
    </source>
</evidence>
<keyword evidence="7 9" id="KW-0720">Serine protease</keyword>
<dbReference type="PROSITE" id="PS00136">
    <property type="entry name" value="SUBTILASE_ASP"/>
    <property type="match status" value="1"/>
</dbReference>
<dbReference type="InterPro" id="IPR036852">
    <property type="entry name" value="Peptidase_S8/S53_dom_sf"/>
</dbReference>
<dbReference type="Proteomes" id="UP000000637">
    <property type="component" value="Chromosome"/>
</dbReference>
<keyword evidence="5" id="KW-0732">Signal</keyword>
<keyword evidence="4 9" id="KW-0645">Protease</keyword>
<dbReference type="GO" id="GO:0004252">
    <property type="term" value="F:serine-type endopeptidase activity"/>
    <property type="evidence" value="ECO:0007669"/>
    <property type="project" value="UniProtKB-UniRule"/>
</dbReference>
<dbReference type="InterPro" id="IPR050131">
    <property type="entry name" value="Peptidase_S8_subtilisin-like"/>
</dbReference>
<evidence type="ECO:0000256" key="8">
    <source>
        <dbReference type="ARBA" id="ARBA00023145"/>
    </source>
</evidence>
<dbReference type="PROSITE" id="PS51272">
    <property type="entry name" value="SLH"/>
    <property type="match status" value="2"/>
</dbReference>
<dbReference type="FunFam" id="3.40.50.200:FF:000022">
    <property type="entry name" value="Extracellular protease"/>
    <property type="match status" value="1"/>
</dbReference>
<dbReference type="InterPro" id="IPR023827">
    <property type="entry name" value="Peptidase_S8_Asp-AS"/>
</dbReference>
<dbReference type="STRING" id="290340.AAur_3126"/>
<evidence type="ECO:0000256" key="4">
    <source>
        <dbReference type="ARBA" id="ARBA00022670"/>
    </source>
</evidence>
<keyword evidence="8" id="KW-0865">Zymogen</keyword>
<evidence type="ECO:0000256" key="10">
    <source>
        <dbReference type="SAM" id="Phobius"/>
    </source>
</evidence>
<dbReference type="eggNOG" id="COG2340">
    <property type="taxonomic scope" value="Bacteria"/>
</dbReference>
<dbReference type="InterPro" id="IPR015500">
    <property type="entry name" value="Peptidase_S8_subtilisin-rel"/>
</dbReference>
<evidence type="ECO:0000256" key="7">
    <source>
        <dbReference type="ARBA" id="ARBA00022825"/>
    </source>
</evidence>
<proteinExistence type="inferred from homology"/>
<dbReference type="AlphaFoldDB" id="A1R9B4"/>
<sequence length="939" mass="98846">MQIRRRASVRSQVIFAGIIAMVGAALPALPAVANETPVPVPSAAPRTMSTESSVLPTDQFIVKFKDRASIQSLDRKSSLNRAAGTLGVPIEAVRTLATGEEVVKTDKKLGGEEAGELVSALAADPSVEYAEPDVIMRPFASAPNDPLYSYQWAHSSTDSGGMRVLGAWDVSQGAGSVVAVIDTGITDHTDLNANILPGFDMIHDPLVAGDSNGRDSNPADEGDATYYGECEPGWPGYSSSWHGTHVAGLVAAVAGNSKGVAGVAPKAKVVPVRALGICGGYASDIADSIVWAAGGTVTGAPANANPANVINLSLGGLAPCSTIYQNAADFARSKGASVVVAAGNEGIDASKVSPANCKNVLVVGASTRNGLKASYSNFGINVDVAAPGGDMTNSGLDGILSTLNDGTDSLGSEGYSVMEGSSMAAPQVAAVAAMMYSKLPALTPADVEQRLKASARPINGCGCGAGLVDANATLTKVAAEAAPITAGIPTISGEAAVGKLLIAEPGNWGNTYEATWNYQWNRWGTPIPGATGNGYWLTEDDHQATITVTVTATKKFVPAVSATSEPTVQVAPGTLFGSVPVITGSAYEGSTLTANPGTWGPAPVDLTYRWTRNKPGTTGEHVSSASTYTLTSEDIGSTLSLHVMGNKTPYWLLEMSSKPTPVVVAADKAVTPEAVVFTEAPYMGNDRYTIPESETMDYQVDDKMLQAGTHPARGQAKITAVPKSGYAVLNGATSEWKAYFSAKGPEFTAPAVSPFRDVATTQQFYKEMSWLADRKISTGWVEADKSVSYRPVTPINRDAMAAFLYRAAGSPDYTPPAQSPFKDVATTQQFYKEMAWLAETGISSGWTENGARYYKPLTPIKRDAMAAFLYRLVNKPDYEAPMNPPFKDLDSGQLFYKEMVWMSVAGISSGWQLGENNYWYQPMEPINRDAMAAFLYRLP</sequence>
<reference evidence="12 13" key="1">
    <citation type="journal article" date="2006" name="PLoS Genet.">
        <title>Secrets of soil survival revealed by the genome sequence of Arthrobacter aurescens TC1.</title>
        <authorList>
            <person name="Mongodin E.F."/>
            <person name="Shapir N."/>
            <person name="Daugherty S.C."/>
            <person name="DeBoy R.T."/>
            <person name="Emerson J.B."/>
            <person name="Shvartzbeyn A."/>
            <person name="Radune D."/>
            <person name="Vamathevan J."/>
            <person name="Riggs F."/>
            <person name="Grinberg V."/>
            <person name="Khouri H."/>
            <person name="Wackett L.P."/>
            <person name="Nelson K.E."/>
            <person name="Sadowsky M.J."/>
        </authorList>
    </citation>
    <scope>NUCLEOTIDE SEQUENCE [LARGE SCALE GENOMIC DNA]</scope>
    <source>
        <strain evidence="12 13">TC1</strain>
    </source>
</reference>
<dbReference type="RefSeq" id="WP_011775757.1">
    <property type="nucleotide sequence ID" value="NC_008711.1"/>
</dbReference>
<organism evidence="12 13">
    <name type="scientific">Paenarthrobacter aurescens (strain TC1)</name>
    <dbReference type="NCBI Taxonomy" id="290340"/>
    <lineage>
        <taxon>Bacteria</taxon>
        <taxon>Bacillati</taxon>
        <taxon>Actinomycetota</taxon>
        <taxon>Actinomycetes</taxon>
        <taxon>Micrococcales</taxon>
        <taxon>Micrococcaceae</taxon>
        <taxon>Paenarthrobacter</taxon>
    </lineage>
</organism>